<dbReference type="Proteomes" id="UP000278143">
    <property type="component" value="Unassembled WGS sequence"/>
</dbReference>
<feature type="chain" id="PRO_5020825043" description="Membrane anchor Opy2 N-terminal domain-containing protein" evidence="2">
    <location>
        <begin position="27"/>
        <end position="222"/>
    </location>
</feature>
<name>A0A4P9Z418_9FUNG</name>
<dbReference type="InterPro" id="IPR018571">
    <property type="entry name" value="Membrane_anchor_Opy2_N"/>
</dbReference>
<accession>A0A4P9Z418</accession>
<gene>
    <name evidence="4" type="ORF">SYNPS1DRAFT_27529</name>
</gene>
<evidence type="ECO:0000256" key="1">
    <source>
        <dbReference type="SAM" id="MobiDB-lite"/>
    </source>
</evidence>
<dbReference type="EMBL" id="KZ989333">
    <property type="protein sequence ID" value="RKP26792.1"/>
    <property type="molecule type" value="Genomic_DNA"/>
</dbReference>
<feature type="signal peptide" evidence="2">
    <location>
        <begin position="1"/>
        <end position="26"/>
    </location>
</feature>
<protein>
    <recommendedName>
        <fullName evidence="3">Membrane anchor Opy2 N-terminal domain-containing protein</fullName>
    </recommendedName>
</protein>
<sequence length="222" mass="22870">MQRIPLVGAVLVALTATIGNLSLANAQENAITTTTTAAATAAAAAAVNAQDGSGRVQAADARCVSCPLTTTCGTCPDHLVCIIIPGNCHVCPNAVCVPPGTTNGVLPWNAVHNTPWNGGGHAGWGAGHNPWGGDGHAGWGAGHNPWGDGHNPWGGLNPWWPHHNHHGNWPWDGVAGGGINPFETGDFYGGLDPFDSGLDDYTSKKKKKTTADEEQQQPAADT</sequence>
<evidence type="ECO:0000313" key="4">
    <source>
        <dbReference type="EMBL" id="RKP26792.1"/>
    </source>
</evidence>
<keyword evidence="2" id="KW-0732">Signal</keyword>
<feature type="domain" description="Membrane anchor Opy2 N-terminal" evidence="3">
    <location>
        <begin position="63"/>
        <end position="96"/>
    </location>
</feature>
<evidence type="ECO:0000313" key="5">
    <source>
        <dbReference type="Proteomes" id="UP000278143"/>
    </source>
</evidence>
<proteinExistence type="predicted"/>
<dbReference type="OrthoDB" id="10641079at2759"/>
<evidence type="ECO:0000259" key="3">
    <source>
        <dbReference type="Pfam" id="PF09463"/>
    </source>
</evidence>
<evidence type="ECO:0000256" key="2">
    <source>
        <dbReference type="SAM" id="SignalP"/>
    </source>
</evidence>
<dbReference type="AlphaFoldDB" id="A0A4P9Z418"/>
<reference evidence="5" key="1">
    <citation type="journal article" date="2018" name="Nat. Microbiol.">
        <title>Leveraging single-cell genomics to expand the fungal tree of life.</title>
        <authorList>
            <person name="Ahrendt S.R."/>
            <person name="Quandt C.A."/>
            <person name="Ciobanu D."/>
            <person name="Clum A."/>
            <person name="Salamov A."/>
            <person name="Andreopoulos B."/>
            <person name="Cheng J.F."/>
            <person name="Woyke T."/>
            <person name="Pelin A."/>
            <person name="Henrissat B."/>
            <person name="Reynolds N.K."/>
            <person name="Benny G.L."/>
            <person name="Smith M.E."/>
            <person name="James T.Y."/>
            <person name="Grigoriev I.V."/>
        </authorList>
    </citation>
    <scope>NUCLEOTIDE SEQUENCE [LARGE SCALE GENOMIC DNA]</scope>
    <source>
        <strain evidence="5">Benny S71-1</strain>
    </source>
</reference>
<keyword evidence="5" id="KW-1185">Reference proteome</keyword>
<dbReference type="Pfam" id="PF09463">
    <property type="entry name" value="Opy2"/>
    <property type="match status" value="1"/>
</dbReference>
<feature type="region of interest" description="Disordered" evidence="1">
    <location>
        <begin position="199"/>
        <end position="222"/>
    </location>
</feature>
<organism evidence="4 5">
    <name type="scientific">Syncephalis pseudoplumigaleata</name>
    <dbReference type="NCBI Taxonomy" id="1712513"/>
    <lineage>
        <taxon>Eukaryota</taxon>
        <taxon>Fungi</taxon>
        <taxon>Fungi incertae sedis</taxon>
        <taxon>Zoopagomycota</taxon>
        <taxon>Zoopagomycotina</taxon>
        <taxon>Zoopagomycetes</taxon>
        <taxon>Zoopagales</taxon>
        <taxon>Piptocephalidaceae</taxon>
        <taxon>Syncephalis</taxon>
    </lineage>
</organism>